<sequence>MLLIQSETFKKVAKQKWSLRRILFIVLYGLMTYGFVRLLNDVISETKFWLRPIQTNLAEIAGCVLISFIFEFVTNSFLQQLADDNKTQPGPSASLKQFLSLAVYLELVVICFVFPLAQWTDDGLQWYDVVILSFTIVSFWLFYFSVKQGQQYIHTTHEQALQLERINKDKLENELQLLKAQFHPHFLFNALNTLYFQIDEQNASARFTLEKLADLLRYQLYDQDAKVPLDRELTHLKNFIDLQQQRANSQLDLVINWPSSTHGAQLYPLLLLPLVENAFKYVGGSYKIKIDIKLENGQLQYQVTNSIPAIAQQHNKGGIGLTNLQKRLHLLYPGKHRFQYHKTDSLFHAELSIEL</sequence>
<evidence type="ECO:0000313" key="4">
    <source>
        <dbReference type="EMBL" id="MCF1714958.1"/>
    </source>
</evidence>
<keyword evidence="2" id="KW-0812">Transmembrane</keyword>
<evidence type="ECO:0000313" key="5">
    <source>
        <dbReference type="Proteomes" id="UP001200145"/>
    </source>
</evidence>
<gene>
    <name evidence="4" type="ORF">L0U88_10000</name>
</gene>
<keyword evidence="4" id="KW-0418">Kinase</keyword>
<organism evidence="4 5">
    <name type="scientific">Flavihumibacter fluminis</name>
    <dbReference type="NCBI Taxonomy" id="2909236"/>
    <lineage>
        <taxon>Bacteria</taxon>
        <taxon>Pseudomonadati</taxon>
        <taxon>Bacteroidota</taxon>
        <taxon>Chitinophagia</taxon>
        <taxon>Chitinophagales</taxon>
        <taxon>Chitinophagaceae</taxon>
        <taxon>Flavihumibacter</taxon>
    </lineage>
</organism>
<dbReference type="PANTHER" id="PTHR34220">
    <property type="entry name" value="SENSOR HISTIDINE KINASE YPDA"/>
    <property type="match status" value="1"/>
</dbReference>
<feature type="transmembrane region" description="Helical" evidence="2">
    <location>
        <begin position="98"/>
        <end position="118"/>
    </location>
</feature>
<proteinExistence type="predicted"/>
<comment type="caution">
    <text evidence="4">The sequence shown here is derived from an EMBL/GenBank/DDBJ whole genome shotgun (WGS) entry which is preliminary data.</text>
</comment>
<keyword evidence="2" id="KW-0472">Membrane</keyword>
<dbReference type="Pfam" id="PF06580">
    <property type="entry name" value="His_kinase"/>
    <property type="match status" value="1"/>
</dbReference>
<feature type="coiled-coil region" evidence="1">
    <location>
        <begin position="154"/>
        <end position="181"/>
    </location>
</feature>
<evidence type="ECO:0000259" key="3">
    <source>
        <dbReference type="Pfam" id="PF06580"/>
    </source>
</evidence>
<accession>A0ABS9BGY7</accession>
<dbReference type="RefSeq" id="WP_234865909.1">
    <property type="nucleotide sequence ID" value="NZ_JAKEVY010000002.1"/>
</dbReference>
<reference evidence="4 5" key="1">
    <citation type="submission" date="2022-01" db="EMBL/GenBank/DDBJ databases">
        <title>Flavihumibacter sp. nov., isolated from sediment of a river.</title>
        <authorList>
            <person name="Liu H."/>
        </authorList>
    </citation>
    <scope>NUCLEOTIDE SEQUENCE [LARGE SCALE GENOMIC DNA]</scope>
    <source>
        <strain evidence="4 5">RY-1</strain>
    </source>
</reference>
<evidence type="ECO:0000256" key="1">
    <source>
        <dbReference type="SAM" id="Coils"/>
    </source>
</evidence>
<dbReference type="SUPFAM" id="SSF55874">
    <property type="entry name" value="ATPase domain of HSP90 chaperone/DNA topoisomerase II/histidine kinase"/>
    <property type="match status" value="1"/>
</dbReference>
<feature type="transmembrane region" description="Helical" evidence="2">
    <location>
        <begin position="59"/>
        <end position="78"/>
    </location>
</feature>
<evidence type="ECO:0000256" key="2">
    <source>
        <dbReference type="SAM" id="Phobius"/>
    </source>
</evidence>
<feature type="transmembrane region" description="Helical" evidence="2">
    <location>
        <begin position="124"/>
        <end position="144"/>
    </location>
</feature>
<keyword evidence="4" id="KW-0808">Transferase</keyword>
<dbReference type="EMBL" id="JAKEVY010000002">
    <property type="protein sequence ID" value="MCF1714958.1"/>
    <property type="molecule type" value="Genomic_DNA"/>
</dbReference>
<keyword evidence="5" id="KW-1185">Reference proteome</keyword>
<feature type="domain" description="Signal transduction histidine kinase internal region" evidence="3">
    <location>
        <begin position="174"/>
        <end position="250"/>
    </location>
</feature>
<name>A0ABS9BGY7_9BACT</name>
<feature type="transmembrane region" description="Helical" evidence="2">
    <location>
        <begin position="21"/>
        <end position="39"/>
    </location>
</feature>
<dbReference type="InterPro" id="IPR010559">
    <property type="entry name" value="Sig_transdc_His_kin_internal"/>
</dbReference>
<keyword evidence="2" id="KW-1133">Transmembrane helix</keyword>
<protein>
    <submittedName>
        <fullName evidence="4">Histidine kinase</fullName>
    </submittedName>
</protein>
<keyword evidence="1" id="KW-0175">Coiled coil</keyword>
<dbReference type="Proteomes" id="UP001200145">
    <property type="component" value="Unassembled WGS sequence"/>
</dbReference>
<dbReference type="PANTHER" id="PTHR34220:SF7">
    <property type="entry name" value="SENSOR HISTIDINE KINASE YPDA"/>
    <property type="match status" value="1"/>
</dbReference>
<dbReference type="Gene3D" id="3.30.565.10">
    <property type="entry name" value="Histidine kinase-like ATPase, C-terminal domain"/>
    <property type="match status" value="1"/>
</dbReference>
<dbReference type="InterPro" id="IPR050640">
    <property type="entry name" value="Bact_2-comp_sensor_kinase"/>
</dbReference>
<dbReference type="GO" id="GO:0016301">
    <property type="term" value="F:kinase activity"/>
    <property type="evidence" value="ECO:0007669"/>
    <property type="project" value="UniProtKB-KW"/>
</dbReference>
<dbReference type="InterPro" id="IPR036890">
    <property type="entry name" value="HATPase_C_sf"/>
</dbReference>